<evidence type="ECO:0000256" key="1">
    <source>
        <dbReference type="SAM" id="Coils"/>
    </source>
</evidence>
<dbReference type="PANTHER" id="PTHR35761:SF1">
    <property type="entry name" value="PROTEIN SENSITIVE TO UV 2"/>
    <property type="match status" value="1"/>
</dbReference>
<dbReference type="Proteomes" id="UP001237642">
    <property type="component" value="Unassembled WGS sequence"/>
</dbReference>
<feature type="coiled-coil region" evidence="1">
    <location>
        <begin position="98"/>
        <end position="146"/>
    </location>
</feature>
<protein>
    <submittedName>
        <fullName evidence="3">Protein SENSITIVE TO UV 2</fullName>
    </submittedName>
</protein>
<organism evidence="3 4">
    <name type="scientific">Heracleum sosnowskyi</name>
    <dbReference type="NCBI Taxonomy" id="360622"/>
    <lineage>
        <taxon>Eukaryota</taxon>
        <taxon>Viridiplantae</taxon>
        <taxon>Streptophyta</taxon>
        <taxon>Embryophyta</taxon>
        <taxon>Tracheophyta</taxon>
        <taxon>Spermatophyta</taxon>
        <taxon>Magnoliopsida</taxon>
        <taxon>eudicotyledons</taxon>
        <taxon>Gunneridae</taxon>
        <taxon>Pentapetalae</taxon>
        <taxon>asterids</taxon>
        <taxon>campanulids</taxon>
        <taxon>Apiales</taxon>
        <taxon>Apiaceae</taxon>
        <taxon>Apioideae</taxon>
        <taxon>apioid superclade</taxon>
        <taxon>Tordylieae</taxon>
        <taxon>Tordyliinae</taxon>
        <taxon>Heracleum</taxon>
    </lineage>
</organism>
<dbReference type="GO" id="GO:0006974">
    <property type="term" value="P:DNA damage response"/>
    <property type="evidence" value="ECO:0007669"/>
    <property type="project" value="InterPro"/>
</dbReference>
<keyword evidence="4" id="KW-1185">Reference proteome</keyword>
<evidence type="ECO:0000313" key="3">
    <source>
        <dbReference type="EMBL" id="KAK1375027.1"/>
    </source>
</evidence>
<evidence type="ECO:0000256" key="2">
    <source>
        <dbReference type="SAM" id="MobiDB-lite"/>
    </source>
</evidence>
<sequence>MNGGEDDMDLEEWTEELMEKLIEVEKQHTQHPYLPPPPPPPPPPQYSAASTITRSYSPPPLLSQKFNDKPLKQYDHFSNAPSNSRTSDVTVSSPINHNNNSIVAVDAKQQEIDKLKRELELASKQITHLEKDCLNLKKEKDDKEAQLTSVLSRLGAEVQCRDSTDLAMHDATHDGGSFGVNNQEYPAALLGCTSKNFSDHLVGCQINEGANPVQEPLKSLPSCKAVGVQTETAVDSVNLIMENDLSTNCQLTRKLLCIWNPTSDELTGRNLVSKLFVACETDFHVLFGYLSFNSSKTTVNSLGNYSDVPMPQATQPSQSTETATISSLYSVLTKITNGLVELEAMLQVLIDLCRLDNAVIVYRSLHILHVVLNHLSSVKRRSEKRDNVMVEGPLSVSKSSQTHGTNFSNNNRLFYCNATETSDAVIKPFNPENIIKKEEHDRCSILSSSEVDLISLFELMQQITVRRHEDLVRLEAVTIMNIILMKSNAYLERERYAEVVIFHNVSQLLRKDSGLRVQKQAVHLVYLLLNCPPIMSLFCSGCKDEMENAGAAISDTGKASTTQQFCKILEGVADCLPCHGDGTLVLQLRRSAIIFLAFLVSSGKSGLEILLSHEFSKRTNFLALILKMLVVEMDVEASASIHSSEIFKERTLLIREALIFLNRLVSNAQYSAPVLRVLTNSRDMAFLTIDIANRLSRKGKWVWQSDTVIRNMRETEIASLGQTFKRKVFKFLGYSNASKQN</sequence>
<accession>A0AAD8HYX5</accession>
<reference evidence="3" key="1">
    <citation type="submission" date="2023-02" db="EMBL/GenBank/DDBJ databases">
        <title>Genome of toxic invasive species Heracleum sosnowskyi carries increased number of genes despite the absence of recent whole-genome duplications.</title>
        <authorList>
            <person name="Schelkunov M."/>
            <person name="Shtratnikova V."/>
            <person name="Makarenko M."/>
            <person name="Klepikova A."/>
            <person name="Omelchenko D."/>
            <person name="Novikova G."/>
            <person name="Obukhova E."/>
            <person name="Bogdanov V."/>
            <person name="Penin A."/>
            <person name="Logacheva M."/>
        </authorList>
    </citation>
    <scope>NUCLEOTIDE SEQUENCE</scope>
    <source>
        <strain evidence="3">Hsosn_3</strain>
        <tissue evidence="3">Leaf</tissue>
    </source>
</reference>
<dbReference type="EMBL" id="JAUIZM010000007">
    <property type="protein sequence ID" value="KAK1375027.1"/>
    <property type="molecule type" value="Genomic_DNA"/>
</dbReference>
<feature type="compositionally biased region" description="Polar residues" evidence="2">
    <location>
        <begin position="47"/>
        <end position="56"/>
    </location>
</feature>
<comment type="caution">
    <text evidence="3">The sequence shown here is derived from an EMBL/GenBank/DDBJ whole genome shotgun (WGS) entry which is preliminary data.</text>
</comment>
<reference evidence="3" key="2">
    <citation type="submission" date="2023-05" db="EMBL/GenBank/DDBJ databases">
        <authorList>
            <person name="Schelkunov M.I."/>
        </authorList>
    </citation>
    <scope>NUCLEOTIDE SEQUENCE</scope>
    <source>
        <strain evidence="3">Hsosn_3</strain>
        <tissue evidence="3">Leaf</tissue>
    </source>
</reference>
<dbReference type="InterPro" id="IPR044952">
    <property type="entry name" value="SUV2"/>
</dbReference>
<evidence type="ECO:0000313" key="4">
    <source>
        <dbReference type="Proteomes" id="UP001237642"/>
    </source>
</evidence>
<feature type="region of interest" description="Disordered" evidence="2">
    <location>
        <begin position="21"/>
        <end position="60"/>
    </location>
</feature>
<feature type="region of interest" description="Disordered" evidence="2">
    <location>
        <begin position="72"/>
        <end position="94"/>
    </location>
</feature>
<gene>
    <name evidence="3" type="ORF">POM88_031220</name>
</gene>
<name>A0AAD8HYX5_9APIA</name>
<proteinExistence type="predicted"/>
<keyword evidence="1" id="KW-0175">Coiled coil</keyword>
<feature type="compositionally biased region" description="Polar residues" evidence="2">
    <location>
        <begin position="79"/>
        <end position="94"/>
    </location>
</feature>
<dbReference type="PANTHER" id="PTHR35761">
    <property type="entry name" value="ATR INTERACTING PROTEIN"/>
    <property type="match status" value="1"/>
</dbReference>
<feature type="compositionally biased region" description="Pro residues" evidence="2">
    <location>
        <begin position="33"/>
        <end position="45"/>
    </location>
</feature>
<dbReference type="AlphaFoldDB" id="A0AAD8HYX5"/>